<proteinExistence type="predicted"/>
<accession>A0AAE8MNJ2</accession>
<dbReference type="AlphaFoldDB" id="A0AAE8MNJ2"/>
<gene>
    <name evidence="1" type="ORF">FTOL_13737</name>
</gene>
<sequence length="84" mass="9128">MTVFSIAGHRLTAGAEPALSDETGMERELALGTVLTPKKETVARLSMQRGVRDGTLGPGLGRRPISAGRLEFPAPENDFYWVWS</sequence>
<evidence type="ECO:0000313" key="1">
    <source>
        <dbReference type="EMBL" id="SPJ92450.1"/>
    </source>
</evidence>
<organism evidence="1 2">
    <name type="scientific">Fusarium torulosum</name>
    <dbReference type="NCBI Taxonomy" id="33205"/>
    <lineage>
        <taxon>Eukaryota</taxon>
        <taxon>Fungi</taxon>
        <taxon>Dikarya</taxon>
        <taxon>Ascomycota</taxon>
        <taxon>Pezizomycotina</taxon>
        <taxon>Sordariomycetes</taxon>
        <taxon>Hypocreomycetidae</taxon>
        <taxon>Hypocreales</taxon>
        <taxon>Nectriaceae</taxon>
        <taxon>Fusarium</taxon>
    </lineage>
</organism>
<protein>
    <submittedName>
        <fullName evidence="1">Uncharacterized protein</fullName>
    </submittedName>
</protein>
<comment type="caution">
    <text evidence="1">The sequence shown here is derived from an EMBL/GenBank/DDBJ whole genome shotgun (WGS) entry which is preliminary data.</text>
</comment>
<evidence type="ECO:0000313" key="2">
    <source>
        <dbReference type="Proteomes" id="UP001187734"/>
    </source>
</evidence>
<name>A0AAE8MNJ2_9HYPO</name>
<keyword evidence="2" id="KW-1185">Reference proteome</keyword>
<reference evidence="1" key="1">
    <citation type="submission" date="2018-03" db="EMBL/GenBank/DDBJ databases">
        <authorList>
            <person name="Guldener U."/>
        </authorList>
    </citation>
    <scope>NUCLEOTIDE SEQUENCE</scope>
</reference>
<dbReference type="Proteomes" id="UP001187734">
    <property type="component" value="Unassembled WGS sequence"/>
</dbReference>
<dbReference type="EMBL" id="ONZP01000993">
    <property type="protein sequence ID" value="SPJ92450.1"/>
    <property type="molecule type" value="Genomic_DNA"/>
</dbReference>